<dbReference type="OrthoDB" id="9812625at2"/>
<dbReference type="GO" id="GO:0004657">
    <property type="term" value="F:proline dehydrogenase activity"/>
    <property type="evidence" value="ECO:0007669"/>
    <property type="project" value="UniProtKB-ARBA"/>
</dbReference>
<proteinExistence type="predicted"/>
<evidence type="ECO:0000256" key="1">
    <source>
        <dbReference type="ARBA" id="ARBA00023002"/>
    </source>
</evidence>
<dbReference type="EMBL" id="AIMB01000008">
    <property type="protein sequence ID" value="EJF89411.1"/>
    <property type="molecule type" value="Genomic_DNA"/>
</dbReference>
<dbReference type="Pfam" id="PF01619">
    <property type="entry name" value="Pro_dh"/>
    <property type="match status" value="1"/>
</dbReference>
<gene>
    <name evidence="3" type="ORF">ME5_01962</name>
</gene>
<sequence>MGEALYKEVVGQDKLARPACIYAPVGTHETLLAYLVRRLLENGANASFANRIGDPNVSIMDLIEDTVDHARALVDRGASHSEILLPEQIFGSERKKSQGFDLSNEMTLDFK</sequence>
<keyword evidence="4" id="KW-1185">Reference proteome</keyword>
<evidence type="ECO:0000313" key="3">
    <source>
        <dbReference type="EMBL" id="EJF89411.1"/>
    </source>
</evidence>
<dbReference type="eggNOG" id="COG4230">
    <property type="taxonomic scope" value="Bacteria"/>
</dbReference>
<protein>
    <recommendedName>
        <fullName evidence="2">Proline dehydrogenase domain-containing protein</fullName>
    </recommendedName>
</protein>
<dbReference type="InterPro" id="IPR029041">
    <property type="entry name" value="FAD-linked_oxidoreductase-like"/>
</dbReference>
<dbReference type="STRING" id="1094558.ME5_01962"/>
<dbReference type="Proteomes" id="UP000008952">
    <property type="component" value="Unassembled WGS sequence"/>
</dbReference>
<dbReference type="PATRIC" id="fig|1094558.3.peg.2111"/>
<organism evidence="3 4">
    <name type="scientific">Bartonella tamiae Th239</name>
    <dbReference type="NCBI Taxonomy" id="1094558"/>
    <lineage>
        <taxon>Bacteria</taxon>
        <taxon>Pseudomonadati</taxon>
        <taxon>Pseudomonadota</taxon>
        <taxon>Alphaproteobacteria</taxon>
        <taxon>Hyphomicrobiales</taxon>
        <taxon>Bartonellaceae</taxon>
        <taxon>Bartonella</taxon>
    </lineage>
</organism>
<accession>J0QU54</accession>
<dbReference type="AlphaFoldDB" id="J0QU54"/>
<reference evidence="3 4" key="1">
    <citation type="submission" date="2012-03" db="EMBL/GenBank/DDBJ databases">
        <title>The Genome Sequence of Bartonella tamiae Th239.</title>
        <authorList>
            <consortium name="The Broad Institute Genome Sequencing Platform"/>
            <consortium name="The Broad Institute Genome Sequencing Center for Infectious Disease"/>
            <person name="Feldgarden M."/>
            <person name="Kirby J."/>
            <person name="Kosoy M."/>
            <person name="Birtles R."/>
            <person name="Probert W.S."/>
            <person name="Chiaraviglio L."/>
            <person name="Young S.K."/>
            <person name="Zeng Q."/>
            <person name="Gargeya S."/>
            <person name="Fitzgerald M."/>
            <person name="Haas B."/>
            <person name="Abouelleil A."/>
            <person name="Alvarado L."/>
            <person name="Arachchi H.M."/>
            <person name="Berlin A."/>
            <person name="Chapman S.B."/>
            <person name="Gearin G."/>
            <person name="Goldberg J."/>
            <person name="Griggs A."/>
            <person name="Gujja S."/>
            <person name="Hansen M."/>
            <person name="Heiman D."/>
            <person name="Howarth C."/>
            <person name="Larimer J."/>
            <person name="Lui A."/>
            <person name="MacDonald P.J.P."/>
            <person name="McCowen C."/>
            <person name="Montmayeur A."/>
            <person name="Murphy C."/>
            <person name="Neiman D."/>
            <person name="Pearson M."/>
            <person name="Priest M."/>
            <person name="Roberts A."/>
            <person name="Saif S."/>
            <person name="Shea T."/>
            <person name="Sisk P."/>
            <person name="Stolte C."/>
            <person name="Sykes S."/>
            <person name="Wortman J."/>
            <person name="Nusbaum C."/>
            <person name="Birren B."/>
        </authorList>
    </citation>
    <scope>NUCLEOTIDE SEQUENCE [LARGE SCALE GENOMIC DNA]</scope>
    <source>
        <strain evidence="3 4">Th239</strain>
    </source>
</reference>
<dbReference type="SUPFAM" id="SSF51730">
    <property type="entry name" value="FAD-linked oxidoreductase"/>
    <property type="match status" value="1"/>
</dbReference>
<name>J0QU54_9HYPH</name>
<evidence type="ECO:0000259" key="2">
    <source>
        <dbReference type="Pfam" id="PF01619"/>
    </source>
</evidence>
<evidence type="ECO:0000313" key="4">
    <source>
        <dbReference type="Proteomes" id="UP000008952"/>
    </source>
</evidence>
<dbReference type="InterPro" id="IPR002872">
    <property type="entry name" value="Proline_DH_dom"/>
</dbReference>
<keyword evidence="1" id="KW-0560">Oxidoreductase</keyword>
<dbReference type="HOGENOM" id="CLU_2153383_0_0_5"/>
<comment type="caution">
    <text evidence="3">The sequence shown here is derived from an EMBL/GenBank/DDBJ whole genome shotgun (WGS) entry which is preliminary data.</text>
</comment>
<dbReference type="Gene3D" id="3.20.20.220">
    <property type="match status" value="1"/>
</dbReference>
<feature type="domain" description="Proline dehydrogenase" evidence="2">
    <location>
        <begin position="1"/>
        <end position="51"/>
    </location>
</feature>
<dbReference type="GO" id="GO:0006562">
    <property type="term" value="P:L-proline catabolic process"/>
    <property type="evidence" value="ECO:0007669"/>
    <property type="project" value="UniProtKB-ARBA"/>
</dbReference>